<evidence type="ECO:0000313" key="3">
    <source>
        <dbReference type="Proteomes" id="UP000514411"/>
    </source>
</evidence>
<protein>
    <submittedName>
        <fullName evidence="1">Uncharacterized protein</fullName>
    </submittedName>
</protein>
<dbReference type="EMBL" id="LR824643">
    <property type="protein sequence ID" value="CAD0312688.1"/>
    <property type="molecule type" value="Genomic_DNA"/>
</dbReference>
<organism evidence="1">
    <name type="scientific">Xanthomonas campestris pv. juglandis</name>
    <name type="common">Xanthomonas arboricola pv. juglandis</name>
    <dbReference type="NCBI Taxonomy" id="195709"/>
    <lineage>
        <taxon>Bacteria</taxon>
        <taxon>Pseudomonadati</taxon>
        <taxon>Pseudomonadota</taxon>
        <taxon>Gammaproteobacteria</taxon>
        <taxon>Lysobacterales</taxon>
        <taxon>Lysobacteraceae</taxon>
        <taxon>Xanthomonas</taxon>
    </lineage>
</organism>
<sequence length="216" mass="24027">MTHETVGLSGVPNMGDGQVSATMLDAVLDAERAESILRLARRIDRLRCKAEKHLATARAELDEALQGHPLEDRLRKRFFAPLEHDCTELVRVFQRVQCRLSLFTPAQSQKQFEDGMALQLEDIQAERAASDAEAPCACTAPELPFGYWMSEDSYNRLRRARWTALMLSGMGDGMAERMALSFESMAASTLYIHEDLAAVMSDATHSTELVTDDASC</sequence>
<reference evidence="1 3" key="1">
    <citation type="submission" date="2020-07" db="EMBL/GenBank/DDBJ databases">
        <authorList>
            <person name="Teixeira M."/>
        </authorList>
    </citation>
    <scope>NUCLEOTIDE SEQUENCE</scope>
    <source>
        <strain evidence="2">3</strain>
        <strain evidence="1">Xanthomonas arboricola pv. juglandis CPBF 427</strain>
    </source>
</reference>
<name>A0A2N7UZI7_XANCJ</name>
<dbReference type="RefSeq" id="WP_047124872.1">
    <property type="nucleotide sequence ID" value="NZ_CP168206.1"/>
</dbReference>
<dbReference type="AlphaFoldDB" id="A0A2N7UZI7"/>
<accession>A0A2N7UZI7</accession>
<dbReference type="EMBL" id="LR861807">
    <property type="protein sequence ID" value="CAD1787084.1"/>
    <property type="molecule type" value="Genomic_DNA"/>
</dbReference>
<dbReference type="OrthoDB" id="6000420at2"/>
<gene>
    <name evidence="2" type="ORF">XSP_000467</name>
    <name evidence="1" type="ORF">XSP_000468</name>
</gene>
<proteinExistence type="predicted"/>
<dbReference type="Proteomes" id="UP000514411">
    <property type="component" value="Chromosome"/>
</dbReference>
<evidence type="ECO:0000313" key="1">
    <source>
        <dbReference type="EMBL" id="CAD0312688.1"/>
    </source>
</evidence>
<evidence type="ECO:0000313" key="2">
    <source>
        <dbReference type="EMBL" id="CAD1787084.1"/>
    </source>
</evidence>